<comment type="caution">
    <text evidence="2">The sequence shown here is derived from an EMBL/GenBank/DDBJ whole genome shotgun (WGS) entry which is preliminary data.</text>
</comment>
<dbReference type="InterPro" id="IPR052544">
    <property type="entry name" value="Bacteriocin_Proc_Enz"/>
</dbReference>
<sequence length="532" mass="59044">MQLDEFLHHLHFDTDKVRPVDLVVDWADAPLPYKLYQDLPVTSLSAEVPVSLHAVRSQESSVGIEEIGGFLWYSYGLTQLCHTLFPLGEGEKAANVMQMLRRYVPSGGALYPSELYAYLKLEGLAPGIYHYDVAHHRLVCLREGNFDRYLARALGHRCDMTSCFGALFVSTMFWKNFYKYNNFAYRLQGLDAGALIGQLLEVAKQCGYAAFVDFQFLDRAINHLLGLCDEEESVYAVVPLALADSGGFIGQADLQGTSGIESADVLCRELAELPHKHYVKSKKITGYPLLIKMNEAAMMHSTQAFTYMPKAQQETGYTAGPIVNLPNEVQSSDWDFIDLCRQRYSPGLDFIPGGVGLAELSALLAGATSSCGYGDDLALANETCAPRLAMAGCVHGVDGLEDGAYIYDHRAHGLRLLRAGDHRMHLQLGMSMPTVNLFQAPLCLHVVGCRDFYRTRFGYRGYRIQQMEVGMLLQRLLLAAAALGMGGHPLLGYDEGVCDDIYDFGQQGRTCLIQVPMGFYRKTSRFEGLLWG</sequence>
<evidence type="ECO:0000313" key="2">
    <source>
        <dbReference type="EMBL" id="MFD1675562.1"/>
    </source>
</evidence>
<dbReference type="CDD" id="cd02142">
    <property type="entry name" value="McbC_SagB-like_oxidoreductase"/>
    <property type="match status" value="1"/>
</dbReference>
<dbReference type="Proteomes" id="UP001597079">
    <property type="component" value="Unassembled WGS sequence"/>
</dbReference>
<protein>
    <submittedName>
        <fullName evidence="2">SagB family peptide dehydrogenase</fullName>
    </submittedName>
</protein>
<evidence type="ECO:0000259" key="1">
    <source>
        <dbReference type="Pfam" id="PF00881"/>
    </source>
</evidence>
<feature type="domain" description="Nitroreductase" evidence="1">
    <location>
        <begin position="436"/>
        <end position="502"/>
    </location>
</feature>
<dbReference type="Gene3D" id="3.40.109.10">
    <property type="entry name" value="NADH Oxidase"/>
    <property type="match status" value="2"/>
</dbReference>
<dbReference type="PANTHER" id="PTHR43745">
    <property type="entry name" value="NITROREDUCTASE MJ1384-RELATED"/>
    <property type="match status" value="1"/>
</dbReference>
<dbReference type="SUPFAM" id="SSF55469">
    <property type="entry name" value="FMN-dependent nitroreductase-like"/>
    <property type="match status" value="1"/>
</dbReference>
<dbReference type="InterPro" id="IPR029479">
    <property type="entry name" value="Nitroreductase"/>
</dbReference>
<keyword evidence="3" id="KW-1185">Reference proteome</keyword>
<dbReference type="InterPro" id="IPR000415">
    <property type="entry name" value="Nitroreductase-like"/>
</dbReference>
<accession>A0ABW4JKE6</accession>
<evidence type="ECO:0000313" key="3">
    <source>
        <dbReference type="Proteomes" id="UP001597079"/>
    </source>
</evidence>
<reference evidence="3" key="1">
    <citation type="journal article" date="2019" name="Int. J. Syst. Evol. Microbiol.">
        <title>The Global Catalogue of Microorganisms (GCM) 10K type strain sequencing project: providing services to taxonomists for standard genome sequencing and annotation.</title>
        <authorList>
            <consortium name="The Broad Institute Genomics Platform"/>
            <consortium name="The Broad Institute Genome Sequencing Center for Infectious Disease"/>
            <person name="Wu L."/>
            <person name="Ma J."/>
        </authorList>
    </citation>
    <scope>NUCLEOTIDE SEQUENCE [LARGE SCALE GENOMIC DNA]</scope>
    <source>
        <strain evidence="3">CGMCC 1.12286</strain>
    </source>
</reference>
<dbReference type="InterPro" id="IPR020051">
    <property type="entry name" value="SagB-type_dehydrogenase"/>
</dbReference>
<organism evidence="2 3">
    <name type="scientific">Alicyclobacillus fodiniaquatilis</name>
    <dbReference type="NCBI Taxonomy" id="1661150"/>
    <lineage>
        <taxon>Bacteria</taxon>
        <taxon>Bacillati</taxon>
        <taxon>Bacillota</taxon>
        <taxon>Bacilli</taxon>
        <taxon>Bacillales</taxon>
        <taxon>Alicyclobacillaceae</taxon>
        <taxon>Alicyclobacillus</taxon>
    </lineage>
</organism>
<dbReference type="EMBL" id="JBHUCX010000029">
    <property type="protein sequence ID" value="MFD1675562.1"/>
    <property type="molecule type" value="Genomic_DNA"/>
</dbReference>
<dbReference type="PANTHER" id="PTHR43745:SF2">
    <property type="entry name" value="NITROREDUCTASE MJ1384-RELATED"/>
    <property type="match status" value="1"/>
</dbReference>
<proteinExistence type="predicted"/>
<dbReference type="NCBIfam" id="TIGR03605">
    <property type="entry name" value="antibiot_sagB"/>
    <property type="match status" value="1"/>
</dbReference>
<gene>
    <name evidence="2" type="ORF">ACFSB2_12740</name>
</gene>
<name>A0ABW4JKE6_9BACL</name>
<dbReference type="Pfam" id="PF00881">
    <property type="entry name" value="Nitroreductase"/>
    <property type="match status" value="1"/>
</dbReference>
<dbReference type="RefSeq" id="WP_377943443.1">
    <property type="nucleotide sequence ID" value="NZ_JBHUCX010000029.1"/>
</dbReference>